<dbReference type="CDD" id="cd00567">
    <property type="entry name" value="ACAD"/>
    <property type="match status" value="1"/>
</dbReference>
<dbReference type="InterPro" id="IPR037069">
    <property type="entry name" value="AcylCoA_DH/ox_N_sf"/>
</dbReference>
<dbReference type="Pfam" id="PF02771">
    <property type="entry name" value="Acyl-CoA_dh_N"/>
    <property type="match status" value="1"/>
</dbReference>
<feature type="domain" description="Acyl-CoA oxidase/dehydrogenase middle" evidence="3">
    <location>
        <begin position="127"/>
        <end position="217"/>
    </location>
</feature>
<keyword evidence="2" id="KW-0560">Oxidoreductase</keyword>
<dbReference type="InterPro" id="IPR036250">
    <property type="entry name" value="AcylCo_DH-like_C"/>
</dbReference>
<dbReference type="PANTHER" id="PTHR43831">
    <property type="entry name" value="ISOBUTYRYL-COA DEHYDROGENASE"/>
    <property type="match status" value="1"/>
</dbReference>
<dbReference type="AlphaFoldDB" id="A0A1H5HEQ2"/>
<dbReference type="InterPro" id="IPR009100">
    <property type="entry name" value="AcylCoA_DH/oxidase_NM_dom_sf"/>
</dbReference>
<evidence type="ECO:0000259" key="4">
    <source>
        <dbReference type="Pfam" id="PF02771"/>
    </source>
</evidence>
<dbReference type="RefSeq" id="WP_083400654.1">
    <property type="nucleotide sequence ID" value="NZ_FNTL01000004.1"/>
</dbReference>
<dbReference type="InterPro" id="IPR013786">
    <property type="entry name" value="AcylCoA_DH/ox_N"/>
</dbReference>
<feature type="domain" description="Acyl-CoA dehydrogenase/oxidase N-terminal" evidence="4">
    <location>
        <begin position="19"/>
        <end position="88"/>
    </location>
</feature>
<reference evidence="7" key="1">
    <citation type="submission" date="2016-10" db="EMBL/GenBank/DDBJ databases">
        <authorList>
            <person name="Varghese N."/>
        </authorList>
    </citation>
    <scope>NUCLEOTIDE SEQUENCE [LARGE SCALE GENOMIC DNA]</scope>
    <source>
        <strain evidence="7">DSM 44719</strain>
    </source>
</reference>
<dbReference type="Pfam" id="PF08028">
    <property type="entry name" value="Acyl-CoA_dh_2"/>
    <property type="match status" value="1"/>
</dbReference>
<evidence type="ECO:0000256" key="2">
    <source>
        <dbReference type="ARBA" id="ARBA00023002"/>
    </source>
</evidence>
<dbReference type="InterPro" id="IPR052547">
    <property type="entry name" value="Mito_Isobutyryl-CoADH"/>
</dbReference>
<dbReference type="SUPFAM" id="SSF47203">
    <property type="entry name" value="Acyl-CoA dehydrogenase C-terminal domain-like"/>
    <property type="match status" value="1"/>
</dbReference>
<evidence type="ECO:0000313" key="7">
    <source>
        <dbReference type="Proteomes" id="UP000183407"/>
    </source>
</evidence>
<accession>A0A1H5HEQ2</accession>
<dbReference type="GO" id="GO:0050660">
    <property type="term" value="F:flavin adenine dinucleotide binding"/>
    <property type="evidence" value="ECO:0007669"/>
    <property type="project" value="InterPro"/>
</dbReference>
<gene>
    <name evidence="6" type="ORF">SAMN04490220_7176</name>
</gene>
<evidence type="ECO:0000256" key="1">
    <source>
        <dbReference type="ARBA" id="ARBA00022630"/>
    </source>
</evidence>
<evidence type="ECO:0000259" key="3">
    <source>
        <dbReference type="Pfam" id="PF02770"/>
    </source>
</evidence>
<dbReference type="Pfam" id="PF02770">
    <property type="entry name" value="Acyl-CoA_dh_M"/>
    <property type="match status" value="1"/>
</dbReference>
<keyword evidence="1" id="KW-0285">Flavoprotein</keyword>
<dbReference type="Gene3D" id="2.40.110.10">
    <property type="entry name" value="Butyryl-CoA Dehydrogenase, subunit A, domain 2"/>
    <property type="match status" value="1"/>
</dbReference>
<dbReference type="GO" id="GO:0016627">
    <property type="term" value="F:oxidoreductase activity, acting on the CH-CH group of donors"/>
    <property type="evidence" value="ECO:0007669"/>
    <property type="project" value="InterPro"/>
</dbReference>
<dbReference type="InterPro" id="IPR013107">
    <property type="entry name" value="Acyl-CoA_DH_C"/>
</dbReference>
<name>A0A1H5HEQ2_RHOJO</name>
<dbReference type="SUPFAM" id="SSF56645">
    <property type="entry name" value="Acyl-CoA dehydrogenase NM domain-like"/>
    <property type="match status" value="1"/>
</dbReference>
<feature type="domain" description="Acyl-CoA dehydrogenase C-terminal" evidence="5">
    <location>
        <begin position="246"/>
        <end position="367"/>
    </location>
</feature>
<dbReference type="OrthoDB" id="2986495at2"/>
<proteinExistence type="predicted"/>
<evidence type="ECO:0000313" key="6">
    <source>
        <dbReference type="EMBL" id="SEE26285.1"/>
    </source>
</evidence>
<dbReference type="Proteomes" id="UP000183407">
    <property type="component" value="Unassembled WGS sequence"/>
</dbReference>
<dbReference type="PANTHER" id="PTHR43831:SF1">
    <property type="entry name" value="ISOBUTYRYL-COA DEHYDROGENASE, MITOCHONDRIAL"/>
    <property type="match status" value="1"/>
</dbReference>
<dbReference type="PIRSF" id="PIRSF016578">
    <property type="entry name" value="HsaA"/>
    <property type="match status" value="1"/>
</dbReference>
<evidence type="ECO:0000259" key="5">
    <source>
        <dbReference type="Pfam" id="PF08028"/>
    </source>
</evidence>
<dbReference type="Gene3D" id="1.10.540.10">
    <property type="entry name" value="Acyl-CoA dehydrogenase/oxidase, N-terminal domain"/>
    <property type="match status" value="1"/>
</dbReference>
<dbReference type="EMBL" id="FNTL01000004">
    <property type="protein sequence ID" value="SEE26285.1"/>
    <property type="molecule type" value="Genomic_DNA"/>
</dbReference>
<dbReference type="InterPro" id="IPR006091">
    <property type="entry name" value="Acyl-CoA_Oxase/DH_mid-dom"/>
</dbReference>
<dbReference type="Gene3D" id="1.20.140.10">
    <property type="entry name" value="Butyryl-CoA Dehydrogenase, subunit A, domain 3"/>
    <property type="match status" value="1"/>
</dbReference>
<sequence>MATAESVHPGLADADLAEVAAELAGFAAEADRAGAFPADGIDAVHRAGLLTTTVGERYGGANIGATDTARILRALGEGDPSVALISAMTLFTHAGQAARPVWPEDLYAQVLGESHGKATLLNAARVEPELGSPARGGLPATTARRTASRWALSGTKRFVTGAHGLSYFLVWARTDEAETRVGTFVVPASSEGIVIGDNWNMLGLRASGSVDVEFRDVAVPLGNVIGLTDASAGAQDNQAHATLNTTLAALYLGVARAAQQEFHRFAHERVPSNLGRPLATTDRFRDLAGEIDLLLSGAENLVLGMLRRVDAGENVPATQLLGARVLAVRHLTDAVGIAVRALGNPGLSRDNALERHFRNAQSAGVHAPQEDTTLSILGRAALDFRTERP</sequence>
<dbReference type="InterPro" id="IPR046373">
    <property type="entry name" value="Acyl-CoA_Oxase/DH_mid-dom_sf"/>
</dbReference>
<protein>
    <submittedName>
        <fullName evidence="6">Acyl-CoA dehydrogenase</fullName>
    </submittedName>
</protein>
<organism evidence="6 7">
    <name type="scientific">Rhodococcus jostii</name>
    <dbReference type="NCBI Taxonomy" id="132919"/>
    <lineage>
        <taxon>Bacteria</taxon>
        <taxon>Bacillati</taxon>
        <taxon>Actinomycetota</taxon>
        <taxon>Actinomycetes</taxon>
        <taxon>Mycobacteriales</taxon>
        <taxon>Nocardiaceae</taxon>
        <taxon>Rhodococcus</taxon>
    </lineage>
</organism>